<gene>
    <name evidence="1" type="ORF">HELGO_WM6281</name>
</gene>
<dbReference type="EMBL" id="CACVAP010000074">
    <property type="protein sequence ID" value="CAA6814320.1"/>
    <property type="molecule type" value="Genomic_DNA"/>
</dbReference>
<proteinExistence type="predicted"/>
<sequence length="108" mass="12417">MQGKIMVTYSLICDNDNYLEVSMKQILENEKIVKLLKSEFLKGVRNLNVESSMDDATIILSTEKELYTFEAEKKDFADLLELAEEDAKERKLFKKGCDAVNIIDFVTL</sequence>
<evidence type="ECO:0000313" key="1">
    <source>
        <dbReference type="EMBL" id="CAA6814320.1"/>
    </source>
</evidence>
<organism evidence="1">
    <name type="scientific">uncultured Sulfurovum sp</name>
    <dbReference type="NCBI Taxonomy" id="269237"/>
    <lineage>
        <taxon>Bacteria</taxon>
        <taxon>Pseudomonadati</taxon>
        <taxon>Campylobacterota</taxon>
        <taxon>Epsilonproteobacteria</taxon>
        <taxon>Campylobacterales</taxon>
        <taxon>Sulfurovaceae</taxon>
        <taxon>Sulfurovum</taxon>
        <taxon>environmental samples</taxon>
    </lineage>
</organism>
<protein>
    <submittedName>
        <fullName evidence="1">Uncharacterized protein</fullName>
    </submittedName>
</protein>
<dbReference type="AlphaFoldDB" id="A0A6S6SUS8"/>
<reference evidence="1" key="1">
    <citation type="submission" date="2020-01" db="EMBL/GenBank/DDBJ databases">
        <authorList>
            <person name="Meier V. D."/>
            <person name="Meier V D."/>
        </authorList>
    </citation>
    <scope>NUCLEOTIDE SEQUENCE</scope>
    <source>
        <strain evidence="1">HLG_WM_MAG_06</strain>
    </source>
</reference>
<accession>A0A6S6SUS8</accession>
<name>A0A6S6SUS8_9BACT</name>